<dbReference type="PANTHER" id="PTHR21193:SF3">
    <property type="entry name" value="OXIDOREDUCTASE-LIKE DOMAIN-CONTAINING PROTEIN 1"/>
    <property type="match status" value="1"/>
</dbReference>
<organism evidence="3">
    <name type="scientific">Desmodus rotundus</name>
    <name type="common">Vampire bat</name>
    <dbReference type="NCBI Taxonomy" id="9430"/>
    <lineage>
        <taxon>Eukaryota</taxon>
        <taxon>Metazoa</taxon>
        <taxon>Chordata</taxon>
        <taxon>Craniata</taxon>
        <taxon>Vertebrata</taxon>
        <taxon>Euteleostomi</taxon>
        <taxon>Mammalia</taxon>
        <taxon>Eutheria</taxon>
        <taxon>Laurasiatheria</taxon>
        <taxon>Chiroptera</taxon>
        <taxon>Yangochiroptera</taxon>
        <taxon>Phyllostomidae</taxon>
        <taxon>Desmodontinae</taxon>
        <taxon>Desmodus</taxon>
    </lineage>
</organism>
<proteinExistence type="evidence at transcript level"/>
<name>K9IH10_DESRO</name>
<sequence>MVLGRVATRGRVVAAAALCSGPGRLSSWDWCHWLPGGGSTPHRHCARIPVCEGRREFRKDHVDEGSQTGADGTRCPKSSPPGGGTSEAPYPSPPELQPPTNCCMSGCPNCVWVDYADTLLQHYQDGGARALAALQEHVADENLRAFLRTEIQLRMRSRG</sequence>
<reference evidence="3" key="1">
    <citation type="submission" date="2012-11" db="EMBL/GenBank/DDBJ databases">
        <title>The Vampirome: Transcriptome and Proteome Analysis of the Submandibular and Accessory Glands of the Vampire Bat and Vector of Human Rabies, Desmodus rotundus.</title>
        <authorList>
            <person name="Francischetti I.M.B."/>
            <person name="Assumpcao T.C.F."/>
            <person name="Ma D."/>
            <person name="Vicente E.C."/>
            <person name="Ribeiro J.M.C."/>
        </authorList>
    </citation>
    <scope>NUCLEOTIDE SEQUENCE</scope>
    <source>
        <tissue evidence="3">Salivary gland</tissue>
    </source>
</reference>
<dbReference type="Pfam" id="PF09791">
    <property type="entry name" value="Oxidored-like"/>
    <property type="match status" value="1"/>
</dbReference>
<accession>K9IH10</accession>
<protein>
    <submittedName>
        <fullName evidence="3">Putative secreted protein</fullName>
    </submittedName>
</protein>
<evidence type="ECO:0000313" key="3">
    <source>
        <dbReference type="EMBL" id="JAA45207.1"/>
    </source>
</evidence>
<dbReference type="AlphaFoldDB" id="K9IH10"/>
<dbReference type="EMBL" id="GABZ01008318">
    <property type="protein sequence ID" value="JAA45207.1"/>
    <property type="molecule type" value="mRNA"/>
</dbReference>
<dbReference type="InterPro" id="IPR039251">
    <property type="entry name" value="OXLD1"/>
</dbReference>
<dbReference type="GO" id="GO:0005739">
    <property type="term" value="C:mitochondrion"/>
    <property type="evidence" value="ECO:0007669"/>
    <property type="project" value="TreeGrafter"/>
</dbReference>
<feature type="domain" description="Oxidoreductase-like" evidence="2">
    <location>
        <begin position="93"/>
        <end position="124"/>
    </location>
</feature>
<dbReference type="InterPro" id="IPR019180">
    <property type="entry name" value="Oxidoreductase-like_N"/>
</dbReference>
<evidence type="ECO:0000259" key="2">
    <source>
        <dbReference type="Pfam" id="PF09791"/>
    </source>
</evidence>
<dbReference type="PANTHER" id="PTHR21193">
    <property type="entry name" value="OXIDOREDUCTASE-LIKE DOMAIN-CONTAINING PROTEIN 1"/>
    <property type="match status" value="1"/>
</dbReference>
<feature type="region of interest" description="Disordered" evidence="1">
    <location>
        <begin position="60"/>
        <end position="93"/>
    </location>
</feature>
<evidence type="ECO:0000256" key="1">
    <source>
        <dbReference type="SAM" id="MobiDB-lite"/>
    </source>
</evidence>